<evidence type="ECO:0000256" key="1">
    <source>
        <dbReference type="ARBA" id="ARBA00002254"/>
    </source>
</evidence>
<dbReference type="GO" id="GO:0071978">
    <property type="term" value="P:bacterial-type flagellum-dependent swarming motility"/>
    <property type="evidence" value="ECO:0007669"/>
    <property type="project" value="TreeGrafter"/>
</dbReference>
<dbReference type="PANTHER" id="PTHR35091">
    <property type="entry name" value="FLAGELLAR PROTEIN FLIL"/>
    <property type="match status" value="1"/>
</dbReference>
<dbReference type="GO" id="GO:0009425">
    <property type="term" value="C:bacterial-type flagellum basal body"/>
    <property type="evidence" value="ECO:0007669"/>
    <property type="project" value="InterPro"/>
</dbReference>
<dbReference type="Pfam" id="PF03748">
    <property type="entry name" value="FliL"/>
    <property type="match status" value="1"/>
</dbReference>
<evidence type="ECO:0000313" key="11">
    <source>
        <dbReference type="EMBL" id="CAA9222426.1"/>
    </source>
</evidence>
<evidence type="ECO:0000256" key="10">
    <source>
        <dbReference type="RuleBase" id="RU364125"/>
    </source>
</evidence>
<accession>A0A6J4HHE7</accession>
<dbReference type="AlphaFoldDB" id="A0A6J4HHE7"/>
<gene>
    <name evidence="11" type="ORF">AVDCRST_MAG08-669</name>
</gene>
<evidence type="ECO:0000256" key="6">
    <source>
        <dbReference type="ARBA" id="ARBA00022692"/>
    </source>
</evidence>
<keyword evidence="9 10" id="KW-0472">Membrane</keyword>
<dbReference type="EMBL" id="CADCTG010000074">
    <property type="protein sequence ID" value="CAA9222426.1"/>
    <property type="molecule type" value="Genomic_DNA"/>
</dbReference>
<proteinExistence type="inferred from homology"/>
<keyword evidence="6" id="KW-0812">Transmembrane</keyword>
<evidence type="ECO:0000256" key="4">
    <source>
        <dbReference type="ARBA" id="ARBA00022475"/>
    </source>
</evidence>
<keyword evidence="7 10" id="KW-0283">Flagellar rotation</keyword>
<keyword evidence="5 10" id="KW-0145">Chemotaxis</keyword>
<evidence type="ECO:0000256" key="7">
    <source>
        <dbReference type="ARBA" id="ARBA00022779"/>
    </source>
</evidence>
<evidence type="ECO:0000256" key="8">
    <source>
        <dbReference type="ARBA" id="ARBA00022989"/>
    </source>
</evidence>
<keyword evidence="4" id="KW-1003">Cell membrane</keyword>
<evidence type="ECO:0000256" key="5">
    <source>
        <dbReference type="ARBA" id="ARBA00022500"/>
    </source>
</evidence>
<sequence length="159" mass="17043">MTEHATEAPPRKNRGKLLLFIGLPLLLGAGGAGAWFAGLVPGKAAEATAAAASPAAPEKPIFVDMPDIVANLNAPGRRSSYIKLRSKLEVARAADARALQEAMPRLQDLFTTYLREVRPEELRGSAGTYRLREELMARASLAAPPAQVTDVLFVELLVQ</sequence>
<protein>
    <recommendedName>
        <fullName evidence="10">Flagellar protein FliL</fullName>
    </recommendedName>
</protein>
<comment type="subcellular location">
    <subcellularLocation>
        <location evidence="10">Cell inner membrane</location>
    </subcellularLocation>
    <subcellularLocation>
        <location evidence="2">Cell membrane</location>
        <topology evidence="2">Single-pass membrane protein</topology>
    </subcellularLocation>
</comment>
<comment type="function">
    <text evidence="1 10">Controls the rotational direction of flagella during chemotaxis.</text>
</comment>
<dbReference type="GO" id="GO:0005886">
    <property type="term" value="C:plasma membrane"/>
    <property type="evidence" value="ECO:0007669"/>
    <property type="project" value="UniProtKB-SubCell"/>
</dbReference>
<evidence type="ECO:0000256" key="3">
    <source>
        <dbReference type="ARBA" id="ARBA00008281"/>
    </source>
</evidence>
<dbReference type="PANTHER" id="PTHR35091:SF2">
    <property type="entry name" value="FLAGELLAR PROTEIN FLIL"/>
    <property type="match status" value="1"/>
</dbReference>
<dbReference type="GO" id="GO:0006935">
    <property type="term" value="P:chemotaxis"/>
    <property type="evidence" value="ECO:0007669"/>
    <property type="project" value="UniProtKB-KW"/>
</dbReference>
<comment type="similarity">
    <text evidence="3 10">Belongs to the FliL family.</text>
</comment>
<dbReference type="InterPro" id="IPR005503">
    <property type="entry name" value="FliL"/>
</dbReference>
<keyword evidence="10" id="KW-0997">Cell inner membrane</keyword>
<evidence type="ECO:0000256" key="9">
    <source>
        <dbReference type="ARBA" id="ARBA00023136"/>
    </source>
</evidence>
<reference evidence="11" key="1">
    <citation type="submission" date="2020-02" db="EMBL/GenBank/DDBJ databases">
        <authorList>
            <person name="Meier V. D."/>
        </authorList>
    </citation>
    <scope>NUCLEOTIDE SEQUENCE</scope>
    <source>
        <strain evidence="11">AVDCRST_MAG08</strain>
    </source>
</reference>
<organism evidence="11">
    <name type="scientific">uncultured Acetobacteraceae bacterium</name>
    <dbReference type="NCBI Taxonomy" id="169975"/>
    <lineage>
        <taxon>Bacteria</taxon>
        <taxon>Pseudomonadati</taxon>
        <taxon>Pseudomonadota</taxon>
        <taxon>Alphaproteobacteria</taxon>
        <taxon>Acetobacterales</taxon>
        <taxon>Acetobacteraceae</taxon>
        <taxon>environmental samples</taxon>
    </lineage>
</organism>
<name>A0A6J4HHE7_9PROT</name>
<keyword evidence="8" id="KW-1133">Transmembrane helix</keyword>
<evidence type="ECO:0000256" key="2">
    <source>
        <dbReference type="ARBA" id="ARBA00004162"/>
    </source>
</evidence>